<dbReference type="GO" id="GO:0015288">
    <property type="term" value="F:porin activity"/>
    <property type="evidence" value="ECO:0007669"/>
    <property type="project" value="TreeGrafter"/>
</dbReference>
<evidence type="ECO:0000313" key="9">
    <source>
        <dbReference type="EMBL" id="RZU41897.1"/>
    </source>
</evidence>
<dbReference type="PANTHER" id="PTHR30026:SF20">
    <property type="entry name" value="OUTER MEMBRANE PROTEIN TOLC"/>
    <property type="match status" value="1"/>
</dbReference>
<dbReference type="Gene3D" id="1.20.1600.10">
    <property type="entry name" value="Outer membrane efflux proteins (OEP)"/>
    <property type="match status" value="1"/>
</dbReference>
<evidence type="ECO:0000256" key="6">
    <source>
        <dbReference type="ARBA" id="ARBA00023136"/>
    </source>
</evidence>
<accession>A0A4Q7YVS7</accession>
<evidence type="ECO:0000256" key="5">
    <source>
        <dbReference type="ARBA" id="ARBA00022692"/>
    </source>
</evidence>
<dbReference type="Proteomes" id="UP000292958">
    <property type="component" value="Unassembled WGS sequence"/>
</dbReference>
<dbReference type="GO" id="GO:1990281">
    <property type="term" value="C:efflux pump complex"/>
    <property type="evidence" value="ECO:0007669"/>
    <property type="project" value="TreeGrafter"/>
</dbReference>
<keyword evidence="7" id="KW-0998">Cell outer membrane</keyword>
<sequence length="507" mass="53166">MHNIHLKTVSALLALCATAAKAQSTSLPIAPSVLVSSEQKPSTESPQAAPAVGQSYALTPNPAAAVLPKPHVDLDAEHPYTLPELIDLAEREHPETRIAWETARNAALTAGIARSTYLPRMSANVIGGHQASSGSSSAFGVNTQGSESVTGSVSSVTLAWLLFDFGARRNAVDAAQKVSLASNILFTGVHQKIIHDVCVAYYLYLAASRHTVTAAKALQNAQEIQKAAEERYRGGIGTVLESTQTRQVTAQAKLVRIQAEGAERNAYASLLEAMGFSALEKIKIAPLERHTFTDDTRPAIEQVVTDALSRRADVLAAYASEQASQAAVKAAQTAYRPKIFLAGTGAYVSGQLGLTAIPAIGEQQLPTLNITGNHWNSTVLLGLSVPIFDGHARANAISEAKNNSAKAAATLDQTRIVAIREIVGAQNALETSLAADEAARTLQDASQISYDAALDAYKHDVGTITAVVAAQTQLLQATLASDDAYSSTLSAAATLAFVSGTLATAPR</sequence>
<keyword evidence="4" id="KW-1134">Transmembrane beta strand</keyword>
<evidence type="ECO:0000256" key="3">
    <source>
        <dbReference type="ARBA" id="ARBA00022448"/>
    </source>
</evidence>
<dbReference type="InterPro" id="IPR051906">
    <property type="entry name" value="TolC-like"/>
</dbReference>
<dbReference type="PANTHER" id="PTHR30026">
    <property type="entry name" value="OUTER MEMBRANE PROTEIN TOLC"/>
    <property type="match status" value="1"/>
</dbReference>
<protein>
    <submittedName>
        <fullName evidence="9">Outer membrane protein TolC</fullName>
    </submittedName>
</protein>
<keyword evidence="5" id="KW-0812">Transmembrane</keyword>
<evidence type="ECO:0000313" key="10">
    <source>
        <dbReference type="Proteomes" id="UP000292958"/>
    </source>
</evidence>
<keyword evidence="8" id="KW-0732">Signal</keyword>
<evidence type="ECO:0000256" key="2">
    <source>
        <dbReference type="ARBA" id="ARBA00007613"/>
    </source>
</evidence>
<proteinExistence type="inferred from homology"/>
<evidence type="ECO:0000256" key="7">
    <source>
        <dbReference type="ARBA" id="ARBA00023237"/>
    </source>
</evidence>
<name>A0A4Q7YVS7_9BACT</name>
<organism evidence="9 10">
    <name type="scientific">Edaphobacter modestus</name>
    <dbReference type="NCBI Taxonomy" id="388466"/>
    <lineage>
        <taxon>Bacteria</taxon>
        <taxon>Pseudomonadati</taxon>
        <taxon>Acidobacteriota</taxon>
        <taxon>Terriglobia</taxon>
        <taxon>Terriglobales</taxon>
        <taxon>Acidobacteriaceae</taxon>
        <taxon>Edaphobacter</taxon>
    </lineage>
</organism>
<dbReference type="GO" id="GO:0015562">
    <property type="term" value="F:efflux transmembrane transporter activity"/>
    <property type="evidence" value="ECO:0007669"/>
    <property type="project" value="InterPro"/>
</dbReference>
<dbReference type="Pfam" id="PF02321">
    <property type="entry name" value="OEP"/>
    <property type="match status" value="2"/>
</dbReference>
<dbReference type="OrthoDB" id="9771205at2"/>
<dbReference type="InterPro" id="IPR028351">
    <property type="entry name" value="CyaE"/>
</dbReference>
<comment type="subcellular location">
    <subcellularLocation>
        <location evidence="1">Cell outer membrane</location>
    </subcellularLocation>
</comment>
<comment type="caution">
    <text evidence="9">The sequence shown here is derived from an EMBL/GenBank/DDBJ whole genome shotgun (WGS) entry which is preliminary data.</text>
</comment>
<keyword evidence="3" id="KW-0813">Transport</keyword>
<dbReference type="AlphaFoldDB" id="A0A4Q7YVS7"/>
<comment type="similarity">
    <text evidence="2">Belongs to the outer membrane factor (OMF) (TC 1.B.17) family.</text>
</comment>
<dbReference type="SUPFAM" id="SSF56954">
    <property type="entry name" value="Outer membrane efflux proteins (OEP)"/>
    <property type="match status" value="1"/>
</dbReference>
<evidence type="ECO:0000256" key="4">
    <source>
        <dbReference type="ARBA" id="ARBA00022452"/>
    </source>
</evidence>
<keyword evidence="10" id="KW-1185">Reference proteome</keyword>
<keyword evidence="6" id="KW-0472">Membrane</keyword>
<feature type="signal peptide" evidence="8">
    <location>
        <begin position="1"/>
        <end position="22"/>
    </location>
</feature>
<gene>
    <name evidence="9" type="ORF">BDD14_3439</name>
</gene>
<dbReference type="InterPro" id="IPR003423">
    <property type="entry name" value="OMP_efflux"/>
</dbReference>
<evidence type="ECO:0000256" key="1">
    <source>
        <dbReference type="ARBA" id="ARBA00004442"/>
    </source>
</evidence>
<evidence type="ECO:0000256" key="8">
    <source>
        <dbReference type="SAM" id="SignalP"/>
    </source>
</evidence>
<dbReference type="GO" id="GO:0009279">
    <property type="term" value="C:cell outer membrane"/>
    <property type="evidence" value="ECO:0007669"/>
    <property type="project" value="UniProtKB-SubCell"/>
</dbReference>
<dbReference type="EMBL" id="SHKW01000001">
    <property type="protein sequence ID" value="RZU41897.1"/>
    <property type="molecule type" value="Genomic_DNA"/>
</dbReference>
<dbReference type="RefSeq" id="WP_130419733.1">
    <property type="nucleotide sequence ID" value="NZ_SHKW01000001.1"/>
</dbReference>
<reference evidence="9 10" key="1">
    <citation type="submission" date="2019-02" db="EMBL/GenBank/DDBJ databases">
        <title>Genomic Encyclopedia of Archaeal and Bacterial Type Strains, Phase II (KMG-II): from individual species to whole genera.</title>
        <authorList>
            <person name="Goeker M."/>
        </authorList>
    </citation>
    <scope>NUCLEOTIDE SEQUENCE [LARGE SCALE GENOMIC DNA]</scope>
    <source>
        <strain evidence="9 10">DSM 18101</strain>
    </source>
</reference>
<dbReference type="PIRSF" id="PIRSF001892">
    <property type="entry name" value="CyaE"/>
    <property type="match status" value="1"/>
</dbReference>
<feature type="chain" id="PRO_5020430507" evidence="8">
    <location>
        <begin position="23"/>
        <end position="507"/>
    </location>
</feature>